<feature type="transmembrane region" description="Helical" evidence="8">
    <location>
        <begin position="7"/>
        <end position="28"/>
    </location>
</feature>
<dbReference type="SUPFAM" id="SSF52266">
    <property type="entry name" value="SGNH hydrolase"/>
    <property type="match status" value="1"/>
</dbReference>
<dbReference type="AlphaFoldDB" id="A0A251QVZ6"/>
<dbReference type="GO" id="GO:0016042">
    <property type="term" value="P:lipid catabolic process"/>
    <property type="evidence" value="ECO:0007669"/>
    <property type="project" value="UniProtKB-KW"/>
</dbReference>
<name>A0A251QVZ6_PRUPE</name>
<dbReference type="PROSITE" id="PS51257">
    <property type="entry name" value="PROKAR_LIPOPROTEIN"/>
    <property type="match status" value="1"/>
</dbReference>
<dbReference type="EMBL" id="CM007651">
    <property type="protein sequence ID" value="ONI28004.1"/>
    <property type="molecule type" value="Genomic_DNA"/>
</dbReference>
<dbReference type="GO" id="GO:0005576">
    <property type="term" value="C:extracellular region"/>
    <property type="evidence" value="ECO:0007669"/>
    <property type="project" value="UniProtKB-SubCell"/>
</dbReference>
<dbReference type="Gene3D" id="3.40.50.1110">
    <property type="entry name" value="SGNH hydrolase"/>
    <property type="match status" value="1"/>
</dbReference>
<keyword evidence="4" id="KW-0732">Signal</keyword>
<evidence type="ECO:0000256" key="7">
    <source>
        <dbReference type="ARBA" id="ARBA00023098"/>
    </source>
</evidence>
<keyword evidence="8" id="KW-0812">Transmembrane</keyword>
<dbReference type="PANTHER" id="PTHR45650:SF4">
    <property type="entry name" value="GDSL-LIKE LIPASE_ACYLHYDROLASE FAMILY PROTEIN, EXPRESSED"/>
    <property type="match status" value="1"/>
</dbReference>
<keyword evidence="5" id="KW-0378">Hydrolase</keyword>
<evidence type="ECO:0000256" key="4">
    <source>
        <dbReference type="ARBA" id="ARBA00022729"/>
    </source>
</evidence>
<dbReference type="GO" id="GO:0016788">
    <property type="term" value="F:hydrolase activity, acting on ester bonds"/>
    <property type="evidence" value="ECO:0007669"/>
    <property type="project" value="InterPro"/>
</dbReference>
<dbReference type="InterPro" id="IPR001087">
    <property type="entry name" value="GDSL"/>
</dbReference>
<evidence type="ECO:0000256" key="1">
    <source>
        <dbReference type="ARBA" id="ARBA00004613"/>
    </source>
</evidence>
<keyword evidence="7" id="KW-0443">Lipid metabolism</keyword>
<evidence type="ECO:0000256" key="6">
    <source>
        <dbReference type="ARBA" id="ARBA00022963"/>
    </source>
</evidence>
<dbReference type="Gramene" id="ONI28004">
    <property type="protein sequence ID" value="ONI28004"/>
    <property type="gene ID" value="PRUPE_1G116400"/>
</dbReference>
<comment type="subcellular location">
    <subcellularLocation>
        <location evidence="1">Secreted</location>
    </subcellularLocation>
</comment>
<dbReference type="Pfam" id="PF00657">
    <property type="entry name" value="Lipase_GDSL"/>
    <property type="match status" value="1"/>
</dbReference>
<protein>
    <recommendedName>
        <fullName evidence="11">GDSL esterase/lipase</fullName>
    </recommendedName>
</protein>
<evidence type="ECO:0000256" key="2">
    <source>
        <dbReference type="ARBA" id="ARBA00008668"/>
    </source>
</evidence>
<proteinExistence type="inferred from homology"/>
<sequence length="368" mass="41076">MKKKERLSLFHEMGIIFQILVVYFFLLVSCSANKSVPAFFTFGDSLVDVGNNNNLLTQAKANFYPHGIDFGNNPRGQFSNGRTTFDILQQELGFAQFTPPYLAPTTVGDALLQGVNYASSGSGIFNYTGYFFGERINFDTQISNHGRTVLAIMSRIGIPAAQKLLRRAIYGVVIGSNDIMFREFTPMAMSMSEEAYLDFLISRLKLALTTLYNLNARKITVANAGPSGCIPYEKEIHPVPKGSCVRLINRMAQTYNDKLKGMLAELNKDLQGAKFIYVDIYQILLDLTKNYVSYGFENATSACCSFAVTRVGLVPCNPFSKICPDRSKYIFWDAFHLTDAANVIATRHIMDGGLNYVSPMNFRQLVQS</sequence>
<evidence type="ECO:0000313" key="9">
    <source>
        <dbReference type="EMBL" id="ONI28004.1"/>
    </source>
</evidence>
<dbReference type="CDD" id="cd01837">
    <property type="entry name" value="SGNH_plant_lipase_like"/>
    <property type="match status" value="1"/>
</dbReference>
<keyword evidence="8" id="KW-0472">Membrane</keyword>
<comment type="similarity">
    <text evidence="2">Belongs to the 'GDSL' lipolytic enzyme family.</text>
</comment>
<dbReference type="InterPro" id="IPR051238">
    <property type="entry name" value="GDSL_esterase/lipase"/>
</dbReference>
<organism evidence="9 10">
    <name type="scientific">Prunus persica</name>
    <name type="common">Peach</name>
    <name type="synonym">Amygdalus persica</name>
    <dbReference type="NCBI Taxonomy" id="3760"/>
    <lineage>
        <taxon>Eukaryota</taxon>
        <taxon>Viridiplantae</taxon>
        <taxon>Streptophyta</taxon>
        <taxon>Embryophyta</taxon>
        <taxon>Tracheophyta</taxon>
        <taxon>Spermatophyta</taxon>
        <taxon>Magnoliopsida</taxon>
        <taxon>eudicotyledons</taxon>
        <taxon>Gunneridae</taxon>
        <taxon>Pentapetalae</taxon>
        <taxon>rosids</taxon>
        <taxon>fabids</taxon>
        <taxon>Rosales</taxon>
        <taxon>Rosaceae</taxon>
        <taxon>Amygdaloideae</taxon>
        <taxon>Amygdaleae</taxon>
        <taxon>Prunus</taxon>
    </lineage>
</organism>
<dbReference type="PANTHER" id="PTHR45650">
    <property type="entry name" value="GDSL-LIKE LIPASE/ACYLHYDROLASE-RELATED"/>
    <property type="match status" value="1"/>
</dbReference>
<keyword evidence="10" id="KW-1185">Reference proteome</keyword>
<dbReference type="Proteomes" id="UP000006882">
    <property type="component" value="Chromosome G1"/>
</dbReference>
<gene>
    <name evidence="9" type="ORF">PRUPE_1G116400</name>
</gene>
<keyword evidence="6" id="KW-0442">Lipid degradation</keyword>
<keyword evidence="3" id="KW-0964">Secreted</keyword>
<keyword evidence="8" id="KW-1133">Transmembrane helix</keyword>
<evidence type="ECO:0000313" key="10">
    <source>
        <dbReference type="Proteomes" id="UP000006882"/>
    </source>
</evidence>
<evidence type="ECO:0000256" key="5">
    <source>
        <dbReference type="ARBA" id="ARBA00022801"/>
    </source>
</evidence>
<dbReference type="InterPro" id="IPR036514">
    <property type="entry name" value="SGNH_hydro_sf"/>
</dbReference>
<evidence type="ECO:0000256" key="8">
    <source>
        <dbReference type="SAM" id="Phobius"/>
    </source>
</evidence>
<evidence type="ECO:0000256" key="3">
    <source>
        <dbReference type="ARBA" id="ARBA00022525"/>
    </source>
</evidence>
<reference evidence="9 10" key="1">
    <citation type="journal article" date="2013" name="Nat. Genet.">
        <title>The high-quality draft genome of peach (Prunus persica) identifies unique patterns of genetic diversity, domestication and genome evolution.</title>
        <authorList>
            <consortium name="International Peach Genome Initiative"/>
            <person name="Verde I."/>
            <person name="Abbott A.G."/>
            <person name="Scalabrin S."/>
            <person name="Jung S."/>
            <person name="Shu S."/>
            <person name="Marroni F."/>
            <person name="Zhebentyayeva T."/>
            <person name="Dettori M.T."/>
            <person name="Grimwood J."/>
            <person name="Cattonaro F."/>
            <person name="Zuccolo A."/>
            <person name="Rossini L."/>
            <person name="Jenkins J."/>
            <person name="Vendramin E."/>
            <person name="Meisel L.A."/>
            <person name="Decroocq V."/>
            <person name="Sosinski B."/>
            <person name="Prochnik S."/>
            <person name="Mitros T."/>
            <person name="Policriti A."/>
            <person name="Cipriani G."/>
            <person name="Dondini L."/>
            <person name="Ficklin S."/>
            <person name="Goodstein D.M."/>
            <person name="Xuan P."/>
            <person name="Del Fabbro C."/>
            <person name="Aramini V."/>
            <person name="Copetti D."/>
            <person name="Gonzalez S."/>
            <person name="Horner D.S."/>
            <person name="Falchi R."/>
            <person name="Lucas S."/>
            <person name="Mica E."/>
            <person name="Maldonado J."/>
            <person name="Lazzari B."/>
            <person name="Bielenberg D."/>
            <person name="Pirona R."/>
            <person name="Miculan M."/>
            <person name="Barakat A."/>
            <person name="Testolin R."/>
            <person name="Stella A."/>
            <person name="Tartarini S."/>
            <person name="Tonutti P."/>
            <person name="Arus P."/>
            <person name="Orellana A."/>
            <person name="Wells C."/>
            <person name="Main D."/>
            <person name="Vizzotto G."/>
            <person name="Silva H."/>
            <person name="Salamini F."/>
            <person name="Schmutz J."/>
            <person name="Morgante M."/>
            <person name="Rokhsar D.S."/>
        </authorList>
    </citation>
    <scope>NUCLEOTIDE SEQUENCE [LARGE SCALE GENOMIC DNA]</scope>
    <source>
        <strain evidence="10">cv. Nemared</strain>
    </source>
</reference>
<evidence type="ECO:0008006" key="11">
    <source>
        <dbReference type="Google" id="ProtNLM"/>
    </source>
</evidence>
<dbReference type="InterPro" id="IPR035669">
    <property type="entry name" value="SGNH_plant_lipase-like"/>
</dbReference>
<dbReference type="eggNOG" id="ENOG502QTUA">
    <property type="taxonomic scope" value="Eukaryota"/>
</dbReference>
<accession>A0A251QVZ6</accession>